<comment type="subcellular location">
    <subcellularLocation>
        <location evidence="1">Membrane</location>
        <topology evidence="1">Multi-pass membrane protein</topology>
    </subcellularLocation>
</comment>
<proteinExistence type="predicted"/>
<dbReference type="SUPFAM" id="SSF56784">
    <property type="entry name" value="HAD-like"/>
    <property type="match status" value="1"/>
</dbReference>
<evidence type="ECO:0000313" key="13">
    <source>
        <dbReference type="EMBL" id="PVU96079.1"/>
    </source>
</evidence>
<dbReference type="Gene3D" id="3.40.1110.10">
    <property type="entry name" value="Calcium-transporting ATPase, cytoplasmic domain N"/>
    <property type="match status" value="1"/>
</dbReference>
<keyword evidence="4" id="KW-0460">Magnesium</keyword>
<dbReference type="GO" id="GO:0005886">
    <property type="term" value="C:plasma membrane"/>
    <property type="evidence" value="ECO:0007669"/>
    <property type="project" value="TreeGrafter"/>
</dbReference>
<feature type="compositionally biased region" description="Acidic residues" evidence="8">
    <location>
        <begin position="365"/>
        <end position="384"/>
    </location>
</feature>
<feature type="transmembrane region" description="Helical" evidence="9">
    <location>
        <begin position="1557"/>
        <end position="1579"/>
    </location>
</feature>
<dbReference type="SFLD" id="SFLDS00003">
    <property type="entry name" value="Haloacid_Dehalogenase"/>
    <property type="match status" value="1"/>
</dbReference>
<dbReference type="InterPro" id="IPR023298">
    <property type="entry name" value="ATPase_P-typ_TM_dom_sf"/>
</dbReference>
<feature type="transmembrane region" description="Helical" evidence="9">
    <location>
        <begin position="672"/>
        <end position="695"/>
    </location>
</feature>
<dbReference type="SUPFAM" id="SSF81660">
    <property type="entry name" value="Metal cation-transporting ATPase, ATP-binding domain N"/>
    <property type="match status" value="1"/>
</dbReference>
<evidence type="ECO:0000256" key="2">
    <source>
        <dbReference type="ARBA" id="ARBA00022692"/>
    </source>
</evidence>
<feature type="domain" description="P-type ATPase C-terminal" evidence="12">
    <location>
        <begin position="1438"/>
        <end position="1626"/>
    </location>
</feature>
<feature type="compositionally biased region" description="Polar residues" evidence="8">
    <location>
        <begin position="405"/>
        <end position="436"/>
    </location>
</feature>
<comment type="caution">
    <text evidence="13">The sequence shown here is derived from an EMBL/GenBank/DDBJ whole genome shotgun (WGS) entry which is preliminary data.</text>
</comment>
<dbReference type="PANTHER" id="PTHR24092:SF174">
    <property type="entry name" value="PHOSPHOLIPID-TRANSPORTING ATPASE DNF3-RELATED"/>
    <property type="match status" value="1"/>
</dbReference>
<gene>
    <name evidence="13" type="ORF">BB561_001398</name>
</gene>
<feature type="domain" description="P-type ATPase C-terminal" evidence="12">
    <location>
        <begin position="1408"/>
        <end position="1436"/>
    </location>
</feature>
<keyword evidence="5" id="KW-1278">Translocase</keyword>
<dbReference type="InterPro" id="IPR008250">
    <property type="entry name" value="ATPase_P-typ_transduc_dom_A_sf"/>
</dbReference>
<evidence type="ECO:0000259" key="11">
    <source>
        <dbReference type="Pfam" id="PF16209"/>
    </source>
</evidence>
<evidence type="ECO:0000256" key="9">
    <source>
        <dbReference type="SAM" id="Phobius"/>
    </source>
</evidence>
<feature type="region of interest" description="Disordered" evidence="8">
    <location>
        <begin position="458"/>
        <end position="481"/>
    </location>
</feature>
<dbReference type="Gene3D" id="2.70.150.10">
    <property type="entry name" value="Calcium-transporting ATPase, cytoplasmic transduction domain A"/>
    <property type="match status" value="1"/>
</dbReference>
<dbReference type="GO" id="GO:0005802">
    <property type="term" value="C:trans-Golgi network"/>
    <property type="evidence" value="ECO:0007669"/>
    <property type="project" value="TreeGrafter"/>
</dbReference>
<feature type="domain" description="P-type ATPase N-terminal" evidence="11">
    <location>
        <begin position="207"/>
        <end position="262"/>
    </location>
</feature>
<evidence type="ECO:0000256" key="4">
    <source>
        <dbReference type="ARBA" id="ARBA00022842"/>
    </source>
</evidence>
<dbReference type="InterPro" id="IPR018303">
    <property type="entry name" value="ATPase_P-typ_P_site"/>
</dbReference>
<dbReference type="PANTHER" id="PTHR24092">
    <property type="entry name" value="PROBABLE PHOSPHOLIPID-TRANSPORTING ATPASE"/>
    <property type="match status" value="1"/>
</dbReference>
<dbReference type="SFLD" id="SFLDG00002">
    <property type="entry name" value="C1.7:_P-type_atpase_like"/>
    <property type="match status" value="1"/>
</dbReference>
<dbReference type="SUPFAM" id="SSF81653">
    <property type="entry name" value="Calcium ATPase, transduction domain A"/>
    <property type="match status" value="1"/>
</dbReference>
<dbReference type="InterPro" id="IPR023299">
    <property type="entry name" value="ATPase_P-typ_cyto_dom_N"/>
</dbReference>
<organism evidence="13 14">
    <name type="scientific">Smittium simulii</name>
    <dbReference type="NCBI Taxonomy" id="133385"/>
    <lineage>
        <taxon>Eukaryota</taxon>
        <taxon>Fungi</taxon>
        <taxon>Fungi incertae sedis</taxon>
        <taxon>Zoopagomycota</taxon>
        <taxon>Kickxellomycotina</taxon>
        <taxon>Harpellomycetes</taxon>
        <taxon>Harpellales</taxon>
        <taxon>Legeriomycetaceae</taxon>
        <taxon>Smittium</taxon>
    </lineage>
</organism>
<feature type="region of interest" description="Disordered" evidence="8">
    <location>
        <begin position="353"/>
        <end position="436"/>
    </location>
</feature>
<dbReference type="InterPro" id="IPR032630">
    <property type="entry name" value="P_typ_ATPase_c"/>
</dbReference>
<dbReference type="Proteomes" id="UP000245383">
    <property type="component" value="Unassembled WGS sequence"/>
</dbReference>
<evidence type="ECO:0000256" key="8">
    <source>
        <dbReference type="SAM" id="MobiDB-lite"/>
    </source>
</evidence>
<evidence type="ECO:0000313" key="14">
    <source>
        <dbReference type="Proteomes" id="UP000245383"/>
    </source>
</evidence>
<keyword evidence="6 9" id="KW-1133">Transmembrane helix</keyword>
<accession>A0A2T9YUT4</accession>
<evidence type="ECO:0000256" key="1">
    <source>
        <dbReference type="ARBA" id="ARBA00004141"/>
    </source>
</evidence>
<dbReference type="GO" id="GO:0046872">
    <property type="term" value="F:metal ion binding"/>
    <property type="evidence" value="ECO:0007669"/>
    <property type="project" value="UniProtKB-KW"/>
</dbReference>
<evidence type="ECO:0000256" key="3">
    <source>
        <dbReference type="ARBA" id="ARBA00022723"/>
    </source>
</evidence>
<keyword evidence="3" id="KW-0479">Metal-binding</keyword>
<feature type="domain" description="P-type ATPase A" evidence="10">
    <location>
        <begin position="517"/>
        <end position="584"/>
    </location>
</feature>
<dbReference type="InterPro" id="IPR023214">
    <property type="entry name" value="HAD_sf"/>
</dbReference>
<reference evidence="13 14" key="1">
    <citation type="journal article" date="2018" name="MBio">
        <title>Comparative Genomics Reveals the Core Gene Toolbox for the Fungus-Insect Symbiosis.</title>
        <authorList>
            <person name="Wang Y."/>
            <person name="Stata M."/>
            <person name="Wang W."/>
            <person name="Stajich J.E."/>
            <person name="White M.M."/>
            <person name="Moncalvo J.M."/>
        </authorList>
    </citation>
    <scope>NUCLEOTIDE SEQUENCE [LARGE SCALE GENOMIC DNA]</scope>
    <source>
        <strain evidence="13 14">SWE-8-4</strain>
    </source>
</reference>
<feature type="transmembrane region" description="Helical" evidence="9">
    <location>
        <begin position="715"/>
        <end position="735"/>
    </location>
</feature>
<dbReference type="STRING" id="133385.A0A2T9YUT4"/>
<evidence type="ECO:0000256" key="7">
    <source>
        <dbReference type="ARBA" id="ARBA00023136"/>
    </source>
</evidence>
<dbReference type="EMBL" id="MBFR01000041">
    <property type="protein sequence ID" value="PVU96079.1"/>
    <property type="molecule type" value="Genomic_DNA"/>
</dbReference>
<feature type="transmembrane region" description="Helical" evidence="9">
    <location>
        <begin position="1500"/>
        <end position="1522"/>
    </location>
</feature>
<dbReference type="NCBIfam" id="TIGR01494">
    <property type="entry name" value="ATPase_P-type"/>
    <property type="match status" value="2"/>
</dbReference>
<dbReference type="PRINTS" id="PR00119">
    <property type="entry name" value="CATATPASE"/>
</dbReference>
<dbReference type="GO" id="GO:0005524">
    <property type="term" value="F:ATP binding"/>
    <property type="evidence" value="ECO:0007669"/>
    <property type="project" value="InterPro"/>
</dbReference>
<evidence type="ECO:0000256" key="6">
    <source>
        <dbReference type="ARBA" id="ARBA00022989"/>
    </source>
</evidence>
<dbReference type="Pfam" id="PF00122">
    <property type="entry name" value="E1-E2_ATPase"/>
    <property type="match status" value="1"/>
</dbReference>
<keyword evidence="2 9" id="KW-0812">Transmembrane</keyword>
<feature type="compositionally biased region" description="Basic and acidic residues" evidence="8">
    <location>
        <begin position="471"/>
        <end position="481"/>
    </location>
</feature>
<feature type="compositionally biased region" description="Polar residues" evidence="8">
    <location>
        <begin position="458"/>
        <end position="468"/>
    </location>
</feature>
<feature type="compositionally biased region" description="Basic and acidic residues" evidence="8">
    <location>
        <begin position="1"/>
        <end position="18"/>
    </location>
</feature>
<dbReference type="GO" id="GO:0032456">
    <property type="term" value="P:endocytic recycling"/>
    <property type="evidence" value="ECO:0007669"/>
    <property type="project" value="TreeGrafter"/>
</dbReference>
<dbReference type="GO" id="GO:0016887">
    <property type="term" value="F:ATP hydrolysis activity"/>
    <property type="evidence" value="ECO:0007669"/>
    <property type="project" value="InterPro"/>
</dbReference>
<dbReference type="SUPFAM" id="SSF81665">
    <property type="entry name" value="Calcium ATPase, transmembrane domain M"/>
    <property type="match status" value="1"/>
</dbReference>
<protein>
    <submittedName>
        <fullName evidence="13">Uncharacterized protein</fullName>
    </submittedName>
</protein>
<feature type="region of interest" description="Disordered" evidence="8">
    <location>
        <begin position="1"/>
        <end position="43"/>
    </location>
</feature>
<dbReference type="Pfam" id="PF16212">
    <property type="entry name" value="PhoLip_ATPase_C"/>
    <property type="match status" value="2"/>
</dbReference>
<evidence type="ECO:0000256" key="5">
    <source>
        <dbReference type="ARBA" id="ARBA00022967"/>
    </source>
</evidence>
<dbReference type="GO" id="GO:0045332">
    <property type="term" value="P:phospholipid translocation"/>
    <property type="evidence" value="ECO:0007669"/>
    <property type="project" value="TreeGrafter"/>
</dbReference>
<keyword evidence="7 9" id="KW-0472">Membrane</keyword>
<dbReference type="InterPro" id="IPR032631">
    <property type="entry name" value="P-type_ATPase_N"/>
</dbReference>
<dbReference type="GO" id="GO:0006892">
    <property type="term" value="P:post-Golgi vesicle-mediated transport"/>
    <property type="evidence" value="ECO:0007669"/>
    <property type="project" value="TreeGrafter"/>
</dbReference>
<dbReference type="InterPro" id="IPR036412">
    <property type="entry name" value="HAD-like_sf"/>
</dbReference>
<feature type="transmembrane region" description="Helical" evidence="9">
    <location>
        <begin position="1528"/>
        <end position="1545"/>
    </location>
</feature>
<name>A0A2T9YUT4_9FUNG</name>
<evidence type="ECO:0000259" key="12">
    <source>
        <dbReference type="Pfam" id="PF16212"/>
    </source>
</evidence>
<keyword evidence="14" id="KW-1185">Reference proteome</keyword>
<dbReference type="SFLD" id="SFLDF00027">
    <property type="entry name" value="p-type_atpase"/>
    <property type="match status" value="1"/>
</dbReference>
<feature type="transmembrane region" description="Helical" evidence="9">
    <location>
        <begin position="1606"/>
        <end position="1629"/>
    </location>
</feature>
<dbReference type="OrthoDB" id="377733at2759"/>
<dbReference type="Gene3D" id="3.40.50.1000">
    <property type="entry name" value="HAD superfamily/HAD-like"/>
    <property type="match status" value="1"/>
</dbReference>
<sequence length="1651" mass="186341">MSLNRHSRDESRKAKPETRASNNEFDSTSPPTSPPIDRKVSKAKHFGAIRTRVVKIARTFDSRRQIDTGFEQPSFVLPEIQRHSKSYDNNNFRLSFNQNRSSSAISPIQSSHSKINHFSFQDNDDHISDTRKSFDIVSNKLHPPNSKPLQVDASGVISRAIPLPGFFLTQDSDYWVCGYSFRVQGRYPNLPLSVPGSLTKRVHFEVSYDYPKNNISTARYNIISFLPAQLLAQFSKVANIYFLFISILQQVPGWSTTGKFSTLFPLCVFVTFGIAHEAYDDYRRHKMDRAENSQKARVLKVKILSTEPKTAHYRQIKAPSYKSGVSNVASTVRTIKNSAFAVYRWQRTMREKIKENRRKKRQAEESDDEIEEEEEFLTDSEDETPQLSNSENKSHNETLPAYDNKQLNSDQNLSSTPSQNQINDKNENTIKVQDPQSGYTSFLKNFRKRPELFHVSSNLHTLNSSNGSIRPKSENRSNKSDLSIKKKSLKVKFADLPDNPDEDVQLQPLPSNMTYRWKSKKWMNLQVGDIIMIGKDEWIPADCIVLATSTLDATCFVETSSLDGETTLKQKVAPNVTAKSIRSTNHLAAFSGVTYTEAPSPDLYSFEGYLEVDGEKHPLTPNNFLLRGSKLRNTDFVAAQVIFTGEETRLRLNATRNIRTKAPQTQRITNKIVIIIFIVLLFLCIILSISGIFWQKNNIYLHWYLLGKTITKPEIIFGNIVMLNALIPISLYVTLEGVKIFQVYMMQKDIDMYYEPTNTPMAARTTAINEDLGMVKFILSDKTGTLTENIMRFKAAMVGGLAFFHDKDILEDFDSKEINHAKLGISSRNSLHKYTLNSTKNLSSNNNIEKNLEISSNTADLTHEIEAGLKNSINSGDNKRLSYYPSDYKSNITMDTILSQLPPSSLLPAFANINHPIHDSLELSGLSDNTPVKQKQFELFLKAMALCHSVQPDIDRSNGDVIGYQSSSPDEKALLLAAAQLGYIVTERTGPALKIRIVDSKRLLKWNSELSLDSEFTELNKSKSDTSNTFKLCPCDPTSDVFEEYIVLATLEFTSVRKRMSVIYKCPDGRIILFCKGADSVILPRLVHSSESKSYSEWLHNCADNSLRAFACEGLRTLVYAYCELPESEYLEWSKQYADAASSLVNRQAQIEMVADQIERDMELVGVTAVEDRLQEGVPETIECLKRAGIHIWMLTGDKIETAINIAKSCRLIDGDETRCQMVILSGISDYNELETSLNSAYKIVGSLDTYENRSLLEINISRRWPAVFKQSANFFKKLKSMKFKKTTKLVEDIDSGFNIFGETPNNLQKIERFALVIDGDTLAALESYPDLMEKFINIGILSDTVVCSRVSPAQKALITHEMRIRCDKSSSYSVTLSIGDGGNDIAMIQEAHVGVGIAGVEGLQASRSADFSIAQFRFLRKLLLVHGLWNYSRITRGTSVFESTALSLYNTLFTFLPVIVLGALDQDMSAEILYNSPGYYAEVGPKNALFRIQTFFRDVLAIGTINLAICSLGVFFIPLYLNAFLHPSLYTVSISLYTISLITINAKIAFIDSKQWTIFTFVAYFGSLIIWLAFNAVFSKITSKYPTGAFLTNNAFINYATSAQFWLVILIISLGSIISSIYWKFTVISASRYEKMRRNHLSIFTKNAKI</sequence>
<dbReference type="InterPro" id="IPR001757">
    <property type="entry name" value="P_typ_ATPase"/>
</dbReference>
<dbReference type="GO" id="GO:0140326">
    <property type="term" value="F:ATPase-coupled intramembrane lipid transporter activity"/>
    <property type="evidence" value="ECO:0007669"/>
    <property type="project" value="TreeGrafter"/>
</dbReference>
<dbReference type="Pfam" id="PF16209">
    <property type="entry name" value="PhoLip_ATPase_N"/>
    <property type="match status" value="1"/>
</dbReference>
<evidence type="ECO:0000259" key="10">
    <source>
        <dbReference type="Pfam" id="PF00122"/>
    </source>
</evidence>
<dbReference type="InterPro" id="IPR044492">
    <property type="entry name" value="P_typ_ATPase_HD_dom"/>
</dbReference>
<dbReference type="Pfam" id="PF13246">
    <property type="entry name" value="Cation_ATPase"/>
    <property type="match status" value="1"/>
</dbReference>
<dbReference type="InterPro" id="IPR059000">
    <property type="entry name" value="ATPase_P-type_domA"/>
</dbReference>
<dbReference type="PROSITE" id="PS00154">
    <property type="entry name" value="ATPASE_E1_E2"/>
    <property type="match status" value="1"/>
</dbReference>